<dbReference type="SMART" id="SM00412">
    <property type="entry name" value="Cu_FIST"/>
    <property type="match status" value="1"/>
</dbReference>
<dbReference type="InterPro" id="IPR051763">
    <property type="entry name" value="Copper_Homeo_Regul"/>
</dbReference>
<keyword evidence="7" id="KW-0539">Nucleus</keyword>
<dbReference type="GO" id="GO:0000981">
    <property type="term" value="F:DNA-binding transcription factor activity, RNA polymerase II-specific"/>
    <property type="evidence" value="ECO:0007669"/>
    <property type="project" value="TreeGrafter"/>
</dbReference>
<dbReference type="EMBL" id="ML003599">
    <property type="protein sequence ID" value="RKP33729.1"/>
    <property type="molecule type" value="Genomic_DNA"/>
</dbReference>
<dbReference type="Gene3D" id="3.90.430.10">
    <property type="entry name" value="Copper fist DNA-binding domain"/>
    <property type="match status" value="1"/>
</dbReference>
<dbReference type="GO" id="GO:0000978">
    <property type="term" value="F:RNA polymerase II cis-regulatory region sequence-specific DNA binding"/>
    <property type="evidence" value="ECO:0007669"/>
    <property type="project" value="TreeGrafter"/>
</dbReference>
<evidence type="ECO:0000256" key="4">
    <source>
        <dbReference type="ARBA" id="ARBA00023008"/>
    </source>
</evidence>
<dbReference type="AlphaFoldDB" id="A0A4V1J3Z0"/>
<dbReference type="STRING" id="215637.A0A4V1J3Z0"/>
<dbReference type="InterPro" id="IPR036395">
    <property type="entry name" value="Cu_fist_DNA-bd_dom_sf"/>
</dbReference>
<dbReference type="GO" id="GO:0006879">
    <property type="term" value="P:intracellular iron ion homeostasis"/>
    <property type="evidence" value="ECO:0007669"/>
    <property type="project" value="TreeGrafter"/>
</dbReference>
<keyword evidence="5" id="KW-0805">Transcription regulation</keyword>
<dbReference type="GO" id="GO:0045944">
    <property type="term" value="P:positive regulation of transcription by RNA polymerase II"/>
    <property type="evidence" value="ECO:0007669"/>
    <property type="project" value="TreeGrafter"/>
</dbReference>
<keyword evidence="3" id="KW-0862">Zinc</keyword>
<feature type="domain" description="Copper-fist" evidence="8">
    <location>
        <begin position="1"/>
        <end position="40"/>
    </location>
</feature>
<accession>A0A4V1J3Z0</accession>
<comment type="subcellular location">
    <subcellularLocation>
        <location evidence="1">Nucleus</location>
    </subcellularLocation>
</comment>
<evidence type="ECO:0000256" key="2">
    <source>
        <dbReference type="ARBA" id="ARBA00022723"/>
    </source>
</evidence>
<dbReference type="PRINTS" id="PR00617">
    <property type="entry name" value="COPPERFIST"/>
</dbReference>
<evidence type="ECO:0000256" key="1">
    <source>
        <dbReference type="ARBA" id="ARBA00004123"/>
    </source>
</evidence>
<dbReference type="PROSITE" id="PS50073">
    <property type="entry name" value="COPPER_FIST_2"/>
    <property type="match status" value="1"/>
</dbReference>
<keyword evidence="4" id="KW-0186">Copper</keyword>
<dbReference type="FunFam" id="3.90.430.10:FF:000001">
    <property type="entry name" value="Copper fist DNA-binding protein"/>
    <property type="match status" value="1"/>
</dbReference>
<sequence>MPIIDGKKFACAKCIKGHRASTCTHTSRDLIEIKRKGRPTTQCQKCRENRRVRKTHNKCVCDSPEEGD</sequence>
<organism evidence="9 10">
    <name type="scientific">Dimargaris cristalligena</name>
    <dbReference type="NCBI Taxonomy" id="215637"/>
    <lineage>
        <taxon>Eukaryota</taxon>
        <taxon>Fungi</taxon>
        <taxon>Fungi incertae sedis</taxon>
        <taxon>Zoopagomycota</taxon>
        <taxon>Kickxellomycotina</taxon>
        <taxon>Dimargaritomycetes</taxon>
        <taxon>Dimargaritales</taxon>
        <taxon>Dimargaritaceae</taxon>
        <taxon>Dimargaris</taxon>
    </lineage>
</organism>
<protein>
    <submittedName>
        <fullName evidence="9">Copper fist DNA binding domain-containing protein</fullName>
    </submittedName>
</protein>
<dbReference type="InterPro" id="IPR001083">
    <property type="entry name" value="Cu_fist_DNA-bd_dom"/>
</dbReference>
<proteinExistence type="predicted"/>
<dbReference type="SMART" id="SM01090">
    <property type="entry name" value="Copper-fist"/>
    <property type="match status" value="1"/>
</dbReference>
<gene>
    <name evidence="9" type="ORF">BJ085DRAFT_22356</name>
</gene>
<evidence type="ECO:0000256" key="7">
    <source>
        <dbReference type="ARBA" id="ARBA00023242"/>
    </source>
</evidence>
<dbReference type="GO" id="GO:0005507">
    <property type="term" value="F:copper ion binding"/>
    <property type="evidence" value="ECO:0007669"/>
    <property type="project" value="InterPro"/>
</dbReference>
<dbReference type="Proteomes" id="UP000268162">
    <property type="component" value="Unassembled WGS sequence"/>
</dbReference>
<evidence type="ECO:0000256" key="5">
    <source>
        <dbReference type="ARBA" id="ARBA00023015"/>
    </source>
</evidence>
<evidence type="ECO:0000259" key="8">
    <source>
        <dbReference type="PROSITE" id="PS50073"/>
    </source>
</evidence>
<feature type="non-terminal residue" evidence="9">
    <location>
        <position position="68"/>
    </location>
</feature>
<keyword evidence="2" id="KW-0479">Metal-binding</keyword>
<keyword evidence="6" id="KW-0804">Transcription</keyword>
<evidence type="ECO:0000313" key="10">
    <source>
        <dbReference type="Proteomes" id="UP000268162"/>
    </source>
</evidence>
<dbReference type="PANTHER" id="PTHR28088:SF5">
    <property type="entry name" value="TRANSCRIPTIONAL ACTIVATOR HAA1-RELATED"/>
    <property type="match status" value="1"/>
</dbReference>
<dbReference type="Pfam" id="PF00649">
    <property type="entry name" value="Copper-fist"/>
    <property type="match status" value="1"/>
</dbReference>
<dbReference type="PANTHER" id="PTHR28088">
    <property type="entry name" value="TRANSCRIPTIONAL ACTIVATOR HAA1-RELATED"/>
    <property type="match status" value="1"/>
</dbReference>
<evidence type="ECO:0000256" key="3">
    <source>
        <dbReference type="ARBA" id="ARBA00022833"/>
    </source>
</evidence>
<keyword evidence="10" id="KW-1185">Reference proteome</keyword>
<evidence type="ECO:0000256" key="6">
    <source>
        <dbReference type="ARBA" id="ARBA00023163"/>
    </source>
</evidence>
<evidence type="ECO:0000313" key="9">
    <source>
        <dbReference type="EMBL" id="RKP33729.1"/>
    </source>
</evidence>
<dbReference type="SUPFAM" id="SSF57879">
    <property type="entry name" value="Zinc domain conserved in yeast copper-regulated transcription factors"/>
    <property type="match status" value="1"/>
</dbReference>
<dbReference type="GO" id="GO:0006878">
    <property type="term" value="P:intracellular copper ion homeostasis"/>
    <property type="evidence" value="ECO:0007669"/>
    <property type="project" value="TreeGrafter"/>
</dbReference>
<dbReference type="GO" id="GO:0005634">
    <property type="term" value="C:nucleus"/>
    <property type="evidence" value="ECO:0007669"/>
    <property type="project" value="UniProtKB-SubCell"/>
</dbReference>
<reference evidence="10" key="1">
    <citation type="journal article" date="2018" name="Nat. Microbiol.">
        <title>Leveraging single-cell genomics to expand the fungal tree of life.</title>
        <authorList>
            <person name="Ahrendt S.R."/>
            <person name="Quandt C.A."/>
            <person name="Ciobanu D."/>
            <person name="Clum A."/>
            <person name="Salamov A."/>
            <person name="Andreopoulos B."/>
            <person name="Cheng J.F."/>
            <person name="Woyke T."/>
            <person name="Pelin A."/>
            <person name="Henrissat B."/>
            <person name="Reynolds N.K."/>
            <person name="Benny G.L."/>
            <person name="Smith M.E."/>
            <person name="James T.Y."/>
            <person name="Grigoriev I.V."/>
        </authorList>
    </citation>
    <scope>NUCLEOTIDE SEQUENCE [LARGE SCALE GENOMIC DNA]</scope>
    <source>
        <strain evidence="10">RSA 468</strain>
    </source>
</reference>
<name>A0A4V1J3Z0_9FUNG</name>